<evidence type="ECO:0000256" key="2">
    <source>
        <dbReference type="ARBA" id="ARBA00022723"/>
    </source>
</evidence>
<keyword evidence="7" id="KW-1185">Reference proteome</keyword>
<comment type="caution">
    <text evidence="6">The sequence shown here is derived from an EMBL/GenBank/DDBJ whole genome shotgun (WGS) entry which is preliminary data.</text>
</comment>
<keyword evidence="2" id="KW-0479">Metal-binding</keyword>
<keyword evidence="1" id="KW-0004">4Fe-4S</keyword>
<name>A0A4D4JCK9_9PSEU</name>
<proteinExistence type="predicted"/>
<dbReference type="InterPro" id="IPR036188">
    <property type="entry name" value="FAD/NAD-bd_sf"/>
</dbReference>
<dbReference type="InterPro" id="IPR039650">
    <property type="entry name" value="HdrA-like"/>
</dbReference>
<dbReference type="GO" id="GO:0046872">
    <property type="term" value="F:metal ion binding"/>
    <property type="evidence" value="ECO:0007669"/>
    <property type="project" value="UniProtKB-KW"/>
</dbReference>
<keyword evidence="5" id="KW-0411">Iron-sulfur</keyword>
<evidence type="ECO:0000256" key="5">
    <source>
        <dbReference type="ARBA" id="ARBA00023014"/>
    </source>
</evidence>
<evidence type="ECO:0000256" key="3">
    <source>
        <dbReference type="ARBA" id="ARBA00023002"/>
    </source>
</evidence>
<dbReference type="AlphaFoldDB" id="A0A4D4JCK9"/>
<dbReference type="PANTHER" id="PTHR43498:SF1">
    <property type="entry name" value="COB--COM HETERODISULFIDE REDUCTASE IRON-SULFUR SUBUNIT A"/>
    <property type="match status" value="1"/>
</dbReference>
<keyword evidence="4" id="KW-0408">Iron</keyword>
<dbReference type="Proteomes" id="UP000298860">
    <property type="component" value="Unassembled WGS sequence"/>
</dbReference>
<dbReference type="GO" id="GO:0016491">
    <property type="term" value="F:oxidoreductase activity"/>
    <property type="evidence" value="ECO:0007669"/>
    <property type="project" value="UniProtKB-KW"/>
</dbReference>
<dbReference type="SUPFAM" id="SSF51905">
    <property type="entry name" value="FAD/NAD(P)-binding domain"/>
    <property type="match status" value="1"/>
</dbReference>
<dbReference type="Pfam" id="PF12831">
    <property type="entry name" value="FAD_oxidored"/>
    <property type="match status" value="1"/>
</dbReference>
<gene>
    <name evidence="6" type="ORF">GTS_32700</name>
</gene>
<protein>
    <recommendedName>
        <fullName evidence="8">Xanthan lyase</fullName>
    </recommendedName>
</protein>
<dbReference type="RefSeq" id="WP_137814705.1">
    <property type="nucleotide sequence ID" value="NZ_BJFL01000016.1"/>
</dbReference>
<dbReference type="Gene3D" id="3.50.50.60">
    <property type="entry name" value="FAD/NAD(P)-binding domain"/>
    <property type="match status" value="1"/>
</dbReference>
<evidence type="ECO:0000256" key="4">
    <source>
        <dbReference type="ARBA" id="ARBA00023004"/>
    </source>
</evidence>
<reference evidence="7" key="1">
    <citation type="submission" date="2019-04" db="EMBL/GenBank/DDBJ databases">
        <title>Draft genome sequence of Pseudonocardiaceae bacterium SL3-2-4.</title>
        <authorList>
            <person name="Ningsih F."/>
            <person name="Yokota A."/>
            <person name="Sakai Y."/>
            <person name="Nanatani K."/>
            <person name="Yabe S."/>
            <person name="Oetari A."/>
            <person name="Sjamsuridzal W."/>
        </authorList>
    </citation>
    <scope>NUCLEOTIDE SEQUENCE [LARGE SCALE GENOMIC DNA]</scope>
    <source>
        <strain evidence="7">SL3-2-4</strain>
    </source>
</reference>
<sequence length="508" mass="55246">MSDAELLVYGGTAAGVCAAVAAARHGVQVTLLEPGRHVGGMVSGGLGYTDIGNPAVVGGLAREFAAAVGDYYGVPPGHHAGPEPHVAERIFLEWLDRAGVTVRFGTTLTAASIVDGRILSVSGADGRECRAGVYVDASYEGDLLAAAGVGYRVGRESRSRYGETFAGRREPAPGKHNFVPYLSPFDAGGRLLPLIHDAPAVDAGEGDGGVMAYGYRVCLTSAGDRLPFPRRDGYREDEWELARRYFALLAERGIEVTAGDLIGLVPNLPNGKCDGNSIGPLSLNLLDGTNWAYPEADEAGRERIRRRHREYTMDFLYFLSHDPAVPEAVRRGITAWGLPPDEFTDTGGLPHQLYVREARRMVGEYVLTEHDLLPRPRPQYDAVAMGSYHIDIREVRRTWRWVYEHPDPIPMVFNEGYLSVPVRPYQIPYRSIVPRYAECTNLLVPVCLSASHVAFGSVRMEVQYEMLGHAAGLAAALALKGDRAVQRVDVTDLQERLAAEGQVLALPA</sequence>
<accession>A0A4D4JCK9</accession>
<dbReference type="EMBL" id="BJFL01000016">
    <property type="protein sequence ID" value="GDY31637.1"/>
    <property type="molecule type" value="Genomic_DNA"/>
</dbReference>
<dbReference type="OrthoDB" id="287984at2"/>
<evidence type="ECO:0000313" key="7">
    <source>
        <dbReference type="Proteomes" id="UP000298860"/>
    </source>
</evidence>
<evidence type="ECO:0000256" key="1">
    <source>
        <dbReference type="ARBA" id="ARBA00022485"/>
    </source>
</evidence>
<dbReference type="GO" id="GO:0051539">
    <property type="term" value="F:4 iron, 4 sulfur cluster binding"/>
    <property type="evidence" value="ECO:0007669"/>
    <property type="project" value="UniProtKB-KW"/>
</dbReference>
<dbReference type="PANTHER" id="PTHR43498">
    <property type="entry name" value="FERREDOXIN:COB-COM HETERODISULFIDE REDUCTASE SUBUNIT A"/>
    <property type="match status" value="1"/>
</dbReference>
<organism evidence="6 7">
    <name type="scientific">Gandjariella thermophila</name>
    <dbReference type="NCBI Taxonomy" id="1931992"/>
    <lineage>
        <taxon>Bacteria</taxon>
        <taxon>Bacillati</taxon>
        <taxon>Actinomycetota</taxon>
        <taxon>Actinomycetes</taxon>
        <taxon>Pseudonocardiales</taxon>
        <taxon>Pseudonocardiaceae</taxon>
        <taxon>Gandjariella</taxon>
    </lineage>
</organism>
<keyword evidence="3" id="KW-0560">Oxidoreductase</keyword>
<evidence type="ECO:0008006" key="8">
    <source>
        <dbReference type="Google" id="ProtNLM"/>
    </source>
</evidence>
<evidence type="ECO:0000313" key="6">
    <source>
        <dbReference type="EMBL" id="GDY31637.1"/>
    </source>
</evidence>